<dbReference type="EMBL" id="CP090978">
    <property type="protein sequence ID" value="UJF31746.1"/>
    <property type="molecule type" value="Genomic_DNA"/>
</dbReference>
<gene>
    <name evidence="3" type="ORF">L0M14_18450</name>
</gene>
<dbReference type="InterPro" id="IPR029018">
    <property type="entry name" value="Hex-like_dom2"/>
</dbReference>
<dbReference type="InterPro" id="IPR042301">
    <property type="entry name" value="GH115_sf"/>
</dbReference>
<dbReference type="PANTHER" id="PTHR37842:SF2">
    <property type="entry name" value="GYLCOSYL HYDROLASE 115 C-TERMINAL DOMAIN-CONTAINING PROTEIN"/>
    <property type="match status" value="1"/>
</dbReference>
<dbReference type="Proteomes" id="UP001649230">
    <property type="component" value="Chromosome"/>
</dbReference>
<dbReference type="Gene3D" id="1.20.58.2150">
    <property type="match status" value="1"/>
</dbReference>
<sequence length="1393" mass="154148">MITNRKLSAFLKKIVVLFIAFLMVFSSVSLTNVRAEAAVENESGFPVFKDGVAADLYVSNSDYKQIVRAVGDLQKDIHAVTTKTPEIKHDVAALSQHAMIIGSVDESDVIKQLMADGKLDEAKDLTGKWESYLIKIVDDPVPGVSQALVIAGSDKRGAVYGIYDVSEQIGVSPWYYWADVIPQVKNEVIITQTLKKEGEPSVKYRGIFINDEENLAKWAALNDPVGKQGGNIGPETYKKIFELLLRLKANYIWPGMHSEIRLGPTDYFNKYPENSQNADDYGIVVGTSHCEPMMRNGTGEWGPFLQDEGYLQGVDLSTVTAIDDLNNLNKYPNSATYDYTQNPELINKYWDESVKAYKDHEVSYTLGMRGLHDKGFVTAGATTTAQKLNVLQNIVDAQTKMMEDNNVNSESFPIFIPYKEVLPLYEAGLKLPDNATIVWAEDNHGFIRRFPTEVENARSGGSGVYYHVSYVGTMTYIWLNSTPPALMLSEMGKAYESGAKQLWILNVGDLKPSEIGMDFFLDMAWNIKKWNKDNLSGDNGYLSQFGEKMFPGADNKEIGNILTEYYRLNYMRKPEHTNASSAVFDPVDYGDESQQRLVDYQNLMNRADAMYQTLPDDQKDSFYQLVSYPIKGSFYMNLKYYYAQKNKLSLDQGRAASANLYADLAQWAQDKETQETAYYNTQMSGGKWNKIMDPYPSPLRPDAPGMPSVTRVNVPDGPKMGVVVEGETNSTTDSSLSFSAYLKDTHFIDIFNKGSESFSYQVTADQPWVKISKTSGTVVDETRIFASIDWSQVPSGTQNAVITVTGAGSEKSIMVHASNPALSREEIDGYAEEDGYVSIEAEHYARKQNDGAIGFQTFEGLGRSGGSVATYPMNTPSYIHNLSDAPKLSYDVNFETAGSFTTTVYRVPTLGADGQRFAIGVDGNTPIVLSGQDTAEEGTWKTNVTNAIEKMLVTINIPTTGHHTIELYMIDAGVAIDKIVVNTGGEKPSNQGPPESYNSVYNADPVFVPRVLRMSREVLDAYLPAVEAKITELQNDTSGDSYIPDAIAYLKNVRDEVLASLDDPKADTVHDGYVRLIGAMREVDSLGNLQGMLEGALAKAERIKITGVVGTKFLNYPSDAMSSFLTTYTDVLDKLKGSPSWTIQQECYQVLVLATSTLESKRNMVDGDKKYLLYDDFNGADSTVDLTSSWEVVQDGGTINLETDPTESTNKYIKMTKNNAAGETGLTAQFPEASGQVIFEMKVRSDAPDTFFGMPYIYGLNKDTQLFSNAMRNNGTFLVNNTDVGKFTSGTWYNLKIVLDSEKQTCDFYVDGVKVRTDLPLRAAMTAANILSFYTNNDGSNAGKTGSVYIDNVKVYTLVYEPATEETLAALQNAIAAARNLQERTTRRTATAP</sequence>
<dbReference type="SUPFAM" id="SSF55545">
    <property type="entry name" value="beta-N-acetylhexosaminidase-like domain"/>
    <property type="match status" value="1"/>
</dbReference>
<dbReference type="Pfam" id="PF15979">
    <property type="entry name" value="Glyco_hydro_115"/>
    <property type="match status" value="1"/>
</dbReference>
<dbReference type="InterPro" id="IPR041437">
    <property type="entry name" value="GH115_C"/>
</dbReference>
<dbReference type="Gene3D" id="3.20.20.520">
    <property type="entry name" value="Glycosyl hydrolase family 115"/>
    <property type="match status" value="1"/>
</dbReference>
<evidence type="ECO:0000313" key="3">
    <source>
        <dbReference type="EMBL" id="UJF31746.1"/>
    </source>
</evidence>
<dbReference type="PANTHER" id="PTHR37842">
    <property type="match status" value="1"/>
</dbReference>
<keyword evidence="1 3" id="KW-0378">Hydrolase</keyword>
<dbReference type="GO" id="GO:0016787">
    <property type="term" value="F:hydrolase activity"/>
    <property type="evidence" value="ECO:0007669"/>
    <property type="project" value="UniProtKB-KW"/>
</dbReference>
<evidence type="ECO:0000259" key="2">
    <source>
        <dbReference type="Pfam" id="PF17829"/>
    </source>
</evidence>
<organism evidence="3 4">
    <name type="scientific">Paenibacillus hexagrammi</name>
    <dbReference type="NCBI Taxonomy" id="2908839"/>
    <lineage>
        <taxon>Bacteria</taxon>
        <taxon>Bacillati</taxon>
        <taxon>Bacillota</taxon>
        <taxon>Bacilli</taxon>
        <taxon>Bacillales</taxon>
        <taxon>Paenibacillaceae</taxon>
        <taxon>Paenibacillus</taxon>
    </lineage>
</organism>
<accession>A0ABY3SF19</accession>
<dbReference type="SUPFAM" id="SSF49899">
    <property type="entry name" value="Concanavalin A-like lectins/glucanases"/>
    <property type="match status" value="1"/>
</dbReference>
<feature type="domain" description="Gylcosyl hydrolase 115 C-terminal" evidence="2">
    <location>
        <begin position="829"/>
        <end position="995"/>
    </location>
</feature>
<evidence type="ECO:0000313" key="4">
    <source>
        <dbReference type="Proteomes" id="UP001649230"/>
    </source>
</evidence>
<dbReference type="InterPro" id="IPR031924">
    <property type="entry name" value="GH115"/>
</dbReference>
<dbReference type="Pfam" id="PF17829">
    <property type="entry name" value="GH115_C"/>
    <property type="match status" value="1"/>
</dbReference>
<dbReference type="Gene3D" id="2.60.120.1620">
    <property type="match status" value="1"/>
</dbReference>
<name>A0ABY3SF19_9BACL</name>
<dbReference type="Gene3D" id="2.60.120.200">
    <property type="match status" value="1"/>
</dbReference>
<dbReference type="Gene3D" id="3.30.379.10">
    <property type="entry name" value="Chitobiase/beta-hexosaminidase domain 2-like"/>
    <property type="match status" value="1"/>
</dbReference>
<proteinExistence type="predicted"/>
<keyword evidence="4" id="KW-1185">Reference proteome</keyword>
<protein>
    <submittedName>
        <fullName evidence="3">Glycosyl hydrolase 115 family protein</fullName>
    </submittedName>
</protein>
<evidence type="ECO:0000256" key="1">
    <source>
        <dbReference type="ARBA" id="ARBA00022801"/>
    </source>
</evidence>
<dbReference type="InterPro" id="IPR013320">
    <property type="entry name" value="ConA-like_dom_sf"/>
</dbReference>
<dbReference type="RefSeq" id="WP_235118091.1">
    <property type="nucleotide sequence ID" value="NZ_CP090978.1"/>
</dbReference>
<reference evidence="3 4" key="1">
    <citation type="journal article" date="2024" name="Int. J. Syst. Evol. Microbiol.">
        <title>Paenibacillus hexagrammi sp. nov., a novel bacterium isolated from the gut content of Hexagrammos agrammus.</title>
        <authorList>
            <person name="Jung H.K."/>
            <person name="Kim D.G."/>
            <person name="Zin H."/>
            <person name="Park J."/>
            <person name="Jung H."/>
            <person name="Kim Y.O."/>
            <person name="Kong H.J."/>
            <person name="Kim J.W."/>
            <person name="Kim Y.S."/>
        </authorList>
    </citation>
    <scope>NUCLEOTIDE SEQUENCE [LARGE SCALE GENOMIC DNA]</scope>
    <source>
        <strain evidence="3 4">YPD9-1</strain>
    </source>
</reference>